<dbReference type="PANTHER" id="PTHR22602:SF0">
    <property type="entry name" value="TRANSFERASE CAF17, MITOCHONDRIAL-RELATED"/>
    <property type="match status" value="1"/>
</dbReference>
<evidence type="ECO:0000313" key="3">
    <source>
        <dbReference type="EMBL" id="MFB9260269.1"/>
    </source>
</evidence>
<sequence length="388" mass="40539">MVNDPAVPDRIESDYRSPILDRAGAVDADSASPDAGVPLHYGDPFGEQRAATSGTVIIDRSHRDVLTIGGGERLTWLEGFVSQHVSELRDGEGAETLVLDANGRVEHHAILSDVDGTVVVDTERGRGAPLLQFLTKMVFWADAAPAEADLAVLTLTGASVPDALTAPDGTEVALPTGDYASVALPGGGIARRTPWPLDGAIDLVVPRTGLADWFDAAVASGARPAGSWTYEALRAAATLPLRGRIGVDTDEKTIPHEVSSWIGAVAQQGAVHLDKGCYRGQETVSRVHNLGRSPRVLVRLQLDGSVGDDSVVTGAEVRAGGRPVGRVGTVVHHHEDGPVALALLKRAVSPDAELEIEGVAASIDPDTVAQDSGPQAGREAVKRLRGQA</sequence>
<dbReference type="InterPro" id="IPR027266">
    <property type="entry name" value="TrmE/GcvT-like"/>
</dbReference>
<name>A0ABV5JR81_9ACTN</name>
<dbReference type="EMBL" id="JBHMDY010000005">
    <property type="protein sequence ID" value="MFB9260269.1"/>
    <property type="molecule type" value="Genomic_DNA"/>
</dbReference>
<dbReference type="InterPro" id="IPR045179">
    <property type="entry name" value="YgfZ/GcvT"/>
</dbReference>
<reference evidence="3 4" key="1">
    <citation type="submission" date="2024-09" db="EMBL/GenBank/DDBJ databases">
        <authorList>
            <person name="Sun Q."/>
            <person name="Mori K."/>
        </authorList>
    </citation>
    <scope>NUCLEOTIDE SEQUENCE [LARGE SCALE GENOMIC DNA]</scope>
    <source>
        <strain evidence="3 4">CCM 7659</strain>
    </source>
</reference>
<accession>A0ABV5JR81</accession>
<keyword evidence="1" id="KW-0809">Transit peptide</keyword>
<dbReference type="Proteomes" id="UP001589700">
    <property type="component" value="Unassembled WGS sequence"/>
</dbReference>
<evidence type="ECO:0000256" key="2">
    <source>
        <dbReference type="SAM" id="MobiDB-lite"/>
    </source>
</evidence>
<dbReference type="PIRSF" id="PIRSF006487">
    <property type="entry name" value="GcvT"/>
    <property type="match status" value="1"/>
</dbReference>
<protein>
    <submittedName>
        <fullName evidence="3">YgfZ/GcvT domain-containing protein</fullName>
    </submittedName>
</protein>
<dbReference type="Gene3D" id="3.30.1360.120">
    <property type="entry name" value="Probable tRNA modification gtpase trme, domain 1"/>
    <property type="match status" value="1"/>
</dbReference>
<dbReference type="RefSeq" id="WP_380023575.1">
    <property type="nucleotide sequence ID" value="NZ_JBHMDY010000005.1"/>
</dbReference>
<organism evidence="3 4">
    <name type="scientific">Dietzia aerolata</name>
    <dbReference type="NCBI Taxonomy" id="595984"/>
    <lineage>
        <taxon>Bacteria</taxon>
        <taxon>Bacillati</taxon>
        <taxon>Actinomycetota</taxon>
        <taxon>Actinomycetes</taxon>
        <taxon>Mycobacteriales</taxon>
        <taxon>Dietziaceae</taxon>
        <taxon>Dietzia</taxon>
    </lineage>
</organism>
<comment type="caution">
    <text evidence="3">The sequence shown here is derived from an EMBL/GenBank/DDBJ whole genome shotgun (WGS) entry which is preliminary data.</text>
</comment>
<evidence type="ECO:0000313" key="4">
    <source>
        <dbReference type="Proteomes" id="UP001589700"/>
    </source>
</evidence>
<feature type="region of interest" description="Disordered" evidence="2">
    <location>
        <begin position="365"/>
        <end position="388"/>
    </location>
</feature>
<dbReference type="SUPFAM" id="SSF103025">
    <property type="entry name" value="Folate-binding domain"/>
    <property type="match status" value="1"/>
</dbReference>
<dbReference type="NCBIfam" id="TIGR03317">
    <property type="entry name" value="ygfZ_signature"/>
    <property type="match status" value="1"/>
</dbReference>
<gene>
    <name evidence="3" type="ORF">ACFFVD_10695</name>
</gene>
<dbReference type="PANTHER" id="PTHR22602">
    <property type="entry name" value="TRANSFERASE CAF17, MITOCHONDRIAL-RELATED"/>
    <property type="match status" value="1"/>
</dbReference>
<proteinExistence type="predicted"/>
<evidence type="ECO:0000256" key="1">
    <source>
        <dbReference type="ARBA" id="ARBA00022946"/>
    </source>
</evidence>
<keyword evidence="4" id="KW-1185">Reference proteome</keyword>
<dbReference type="InterPro" id="IPR017703">
    <property type="entry name" value="YgfZ/GCV_T_CS"/>
</dbReference>